<dbReference type="Gene3D" id="3.10.28.20">
    <property type="entry name" value="Acetamidase/Formamidase-like domains"/>
    <property type="match status" value="1"/>
</dbReference>
<organism evidence="2">
    <name type="scientific">Thermosporothrix sp. COM3</name>
    <dbReference type="NCBI Taxonomy" id="2490863"/>
    <lineage>
        <taxon>Bacteria</taxon>
        <taxon>Bacillati</taxon>
        <taxon>Chloroflexota</taxon>
        <taxon>Ktedonobacteria</taxon>
        <taxon>Ktedonobacterales</taxon>
        <taxon>Thermosporotrichaceae</taxon>
        <taxon>Thermosporothrix</taxon>
    </lineage>
</organism>
<dbReference type="InterPro" id="IPR004304">
    <property type="entry name" value="FmdA_AmdA"/>
</dbReference>
<sequence>MATYEIKPERRTLHGHFSAELAPILTVDSGDTVRLSTIDAAWAKGPPAALGMWQQIFPLDKERDLGHALCGPIAVRGAKLGMTLEVRINELRVGSWGWTVSASVDDAFTQSLGVAGQQALSTWQLDAENCCGYNQFGQRVRLSPFMGVLGMPPAAPGIHSTSAPRIWGGNIDCKELVVGSSLFLPIPVEGALFSVGDGHALQGDGEVGGSAIECPMELVDLTLVLHPDLHLQTARACTPHGWITFGFDEDLNKAIQIALNAMLDLLESEYQLHRSDALALASVVVDLRITQIVNGVRGVHAILPHQAVSRPIYPTAYHINVGGEAVDFFRPDGYCYGGGLYGGGQTGAYAEPVTTEQVVQAAPDAVYKTYRAGEISYVLPGLQAREPYRVRLHFIEPFWEQAKKRCFDVMINSRLVLRNFDIYAVAGGKGAVTIQEWTLRADSRGRITIVFLPGLSGVPICSAIEVYPAQE</sequence>
<dbReference type="Pfam" id="PF03069">
    <property type="entry name" value="FmdA_AmdA"/>
    <property type="match status" value="2"/>
</dbReference>
<dbReference type="PANTHER" id="PTHR31891:SF1">
    <property type="entry name" value="FORMAMIDASE C869.04-RELATED"/>
    <property type="match status" value="1"/>
</dbReference>
<dbReference type="AlphaFoldDB" id="A0A455SPF7"/>
<accession>A0A455SPF7</accession>
<dbReference type="Pfam" id="PF11721">
    <property type="entry name" value="Malectin"/>
    <property type="match status" value="1"/>
</dbReference>
<dbReference type="Gene3D" id="2.60.120.430">
    <property type="entry name" value="Galactose-binding lectin"/>
    <property type="match status" value="1"/>
</dbReference>
<protein>
    <recommendedName>
        <fullName evidence="1">Malectin domain-containing protein</fullName>
    </recommendedName>
</protein>
<reference evidence="2" key="1">
    <citation type="submission" date="2018-12" db="EMBL/GenBank/DDBJ databases">
        <title>Novel natural products biosynthetic potential of the class Ktedonobacteria.</title>
        <authorList>
            <person name="Zheng Y."/>
            <person name="Saitou A."/>
            <person name="Wang C.M."/>
            <person name="Toyoda A."/>
            <person name="Minakuchi Y."/>
            <person name="Sekiguchi Y."/>
            <person name="Ueda K."/>
            <person name="Takano H."/>
            <person name="Sakai Y."/>
            <person name="Yokota A."/>
            <person name="Yabe S."/>
        </authorList>
    </citation>
    <scope>NUCLEOTIDE SEQUENCE</scope>
    <source>
        <strain evidence="2">COM3</strain>
    </source>
</reference>
<proteinExistence type="predicted"/>
<dbReference type="SUPFAM" id="SSF141130">
    <property type="entry name" value="Acetamidase/Formamidase-like"/>
    <property type="match status" value="1"/>
</dbReference>
<evidence type="ECO:0000259" key="1">
    <source>
        <dbReference type="Pfam" id="PF11721"/>
    </source>
</evidence>
<dbReference type="PANTHER" id="PTHR31891">
    <property type="entry name" value="FORMAMIDASE C869.04-RELATED"/>
    <property type="match status" value="1"/>
</dbReference>
<name>A0A455SPF7_9CHLR</name>
<dbReference type="Gene3D" id="2.60.120.580">
    <property type="entry name" value="Acetamidase/Formamidase-like domains"/>
    <property type="match status" value="2"/>
</dbReference>
<dbReference type="GO" id="GO:0016811">
    <property type="term" value="F:hydrolase activity, acting on carbon-nitrogen (but not peptide) bonds, in linear amides"/>
    <property type="evidence" value="ECO:0007669"/>
    <property type="project" value="InterPro"/>
</dbReference>
<evidence type="ECO:0000313" key="2">
    <source>
        <dbReference type="EMBL" id="BBH88085.1"/>
    </source>
</evidence>
<dbReference type="EMBL" id="AP019376">
    <property type="protein sequence ID" value="BBH88085.1"/>
    <property type="molecule type" value="Genomic_DNA"/>
</dbReference>
<dbReference type="InterPro" id="IPR021720">
    <property type="entry name" value="Malectin_dom"/>
</dbReference>
<gene>
    <name evidence="2" type="ORF">KTC_28360</name>
</gene>
<feature type="domain" description="Malectin" evidence="1">
    <location>
        <begin position="316"/>
        <end position="436"/>
    </location>
</feature>